<accession>A0A1D8NN03</accession>
<dbReference type="Proteomes" id="UP000182444">
    <property type="component" value="Chromosome 1F"/>
</dbReference>
<dbReference type="EMBL" id="CP017558">
    <property type="protein sequence ID" value="AOW07027.1"/>
    <property type="molecule type" value="Genomic_DNA"/>
</dbReference>
<keyword evidence="1" id="KW-0472">Membrane</keyword>
<feature type="transmembrane region" description="Helical" evidence="1">
    <location>
        <begin position="122"/>
        <end position="143"/>
    </location>
</feature>
<evidence type="ECO:0000313" key="3">
    <source>
        <dbReference type="Proteomes" id="UP000182444"/>
    </source>
</evidence>
<gene>
    <name evidence="2" type="ORF">YALI1_F15835g</name>
</gene>
<dbReference type="AlphaFoldDB" id="A0A1D8NN03"/>
<protein>
    <submittedName>
        <fullName evidence="2">Uncharacterized protein</fullName>
    </submittedName>
</protein>
<keyword evidence="1" id="KW-0812">Transmembrane</keyword>
<proteinExistence type="predicted"/>
<keyword evidence="1" id="KW-1133">Transmembrane helix</keyword>
<dbReference type="RefSeq" id="XP_068139441.1">
    <property type="nucleotide sequence ID" value="XM_068283340.1"/>
</dbReference>
<dbReference type="GeneID" id="94583926"/>
<evidence type="ECO:0000256" key="1">
    <source>
        <dbReference type="SAM" id="Phobius"/>
    </source>
</evidence>
<organism evidence="2 3">
    <name type="scientific">Yarrowia lipolytica</name>
    <name type="common">Candida lipolytica</name>
    <dbReference type="NCBI Taxonomy" id="4952"/>
    <lineage>
        <taxon>Eukaryota</taxon>
        <taxon>Fungi</taxon>
        <taxon>Dikarya</taxon>
        <taxon>Ascomycota</taxon>
        <taxon>Saccharomycotina</taxon>
        <taxon>Dipodascomycetes</taxon>
        <taxon>Dipodascales</taxon>
        <taxon>Dipodascales incertae sedis</taxon>
        <taxon>Yarrowia</taxon>
    </lineage>
</organism>
<feature type="transmembrane region" description="Helical" evidence="1">
    <location>
        <begin position="90"/>
        <end position="110"/>
    </location>
</feature>
<evidence type="ECO:0000313" key="2">
    <source>
        <dbReference type="EMBL" id="AOW07027.1"/>
    </source>
</evidence>
<sequence length="144" mass="16493">MVVSSGDDVLAICCYDGYLTKQSANPPEIELCLVSRRLGKVSRQGVNKPVFDIQSLVNHSQWFPVPKYYRAGPLNIIRRERRGAHMDHKVISFFSLSLALFPSLASASSFPRSSFSLYRPCPLVNVFILVFFFRFLFVVFYIYL</sequence>
<dbReference type="VEuPathDB" id="FungiDB:YALI1_F15835g"/>
<name>A0A1D8NN03_YARLL</name>
<reference evidence="2 3" key="1">
    <citation type="journal article" date="2016" name="PLoS ONE">
        <title>Sequence Assembly of Yarrowia lipolytica Strain W29/CLIB89 Shows Transposable Element Diversity.</title>
        <authorList>
            <person name="Magnan C."/>
            <person name="Yu J."/>
            <person name="Chang I."/>
            <person name="Jahn E."/>
            <person name="Kanomata Y."/>
            <person name="Wu J."/>
            <person name="Zeller M."/>
            <person name="Oakes M."/>
            <person name="Baldi P."/>
            <person name="Sandmeyer S."/>
        </authorList>
    </citation>
    <scope>NUCLEOTIDE SEQUENCE [LARGE SCALE GENOMIC DNA]</scope>
    <source>
        <strain evidence="3">CLIB89(W29)</strain>
    </source>
</reference>